<dbReference type="EMBL" id="LGUG01000004">
    <property type="protein sequence ID" value="KON97723.1"/>
    <property type="molecule type" value="Genomic_DNA"/>
</dbReference>
<evidence type="ECO:0000313" key="3">
    <source>
        <dbReference type="EMBL" id="SDK51814.1"/>
    </source>
</evidence>
<keyword evidence="4" id="KW-1185">Reference proteome</keyword>
<dbReference type="InterPro" id="IPR011051">
    <property type="entry name" value="RmlC_Cupin_sf"/>
</dbReference>
<dbReference type="GeneID" id="42307831"/>
<evidence type="ECO:0000313" key="4">
    <source>
        <dbReference type="Proteomes" id="UP000037269"/>
    </source>
</evidence>
<reference evidence="3 5" key="2">
    <citation type="submission" date="2016-10" db="EMBL/GenBank/DDBJ databases">
        <authorList>
            <person name="de Groot N.N."/>
        </authorList>
    </citation>
    <scope>NUCLEOTIDE SEQUENCE [LARGE SCALE GENOMIC DNA]</scope>
    <source>
        <strain evidence="3 5">DSM 2895</strain>
    </source>
</reference>
<proteinExistence type="predicted"/>
<accession>A0A0D1XPW5</accession>
<evidence type="ECO:0000313" key="5">
    <source>
        <dbReference type="Proteomes" id="UP000182836"/>
    </source>
</evidence>
<dbReference type="GO" id="GO:0016853">
    <property type="term" value="F:isomerase activity"/>
    <property type="evidence" value="ECO:0007669"/>
    <property type="project" value="UniProtKB-KW"/>
</dbReference>
<evidence type="ECO:0000259" key="1">
    <source>
        <dbReference type="Pfam" id="PF07883"/>
    </source>
</evidence>
<dbReference type="AlphaFoldDB" id="A0A0D1XPW5"/>
<dbReference type="OrthoDB" id="9806121at2"/>
<dbReference type="Proteomes" id="UP000182836">
    <property type="component" value="Unassembled WGS sequence"/>
</dbReference>
<dbReference type="EMBL" id="FNED01000064">
    <property type="protein sequence ID" value="SDK51814.1"/>
    <property type="molecule type" value="Genomic_DNA"/>
</dbReference>
<evidence type="ECO:0000313" key="2">
    <source>
        <dbReference type="EMBL" id="KON97723.1"/>
    </source>
</evidence>
<dbReference type="SUPFAM" id="SSF51182">
    <property type="entry name" value="RmlC-like cupins"/>
    <property type="match status" value="1"/>
</dbReference>
<dbReference type="PANTHER" id="PTHR36114:SF1">
    <property type="entry name" value="16.7 KDA PROTEIN IN WHIE LOCUS"/>
    <property type="match status" value="1"/>
</dbReference>
<dbReference type="InterPro" id="IPR052044">
    <property type="entry name" value="PKS_Associated_Protein"/>
</dbReference>
<dbReference type="Pfam" id="PF07883">
    <property type="entry name" value="Cupin_2"/>
    <property type="match status" value="1"/>
</dbReference>
<reference evidence="2 4" key="1">
    <citation type="submission" date="2015-07" db="EMBL/GenBank/DDBJ databases">
        <title>Fjat-14205 dsm 2895.</title>
        <authorList>
            <person name="Liu B."/>
            <person name="Wang J."/>
            <person name="Zhu Y."/>
            <person name="Liu G."/>
            <person name="Chen Q."/>
            <person name="Chen Z."/>
            <person name="Lan J."/>
            <person name="Che J."/>
            <person name="Ge C."/>
            <person name="Shi H."/>
            <person name="Pan Z."/>
            <person name="Liu X."/>
        </authorList>
    </citation>
    <scope>NUCLEOTIDE SEQUENCE [LARGE SCALE GENOMIC DNA]</scope>
    <source>
        <strain evidence="2 4">DSM 2895</strain>
    </source>
</reference>
<dbReference type="RefSeq" id="WP_043065671.1">
    <property type="nucleotide sequence ID" value="NZ_BJOA01000292.1"/>
</dbReference>
<dbReference type="InterPro" id="IPR014710">
    <property type="entry name" value="RmlC-like_jellyroll"/>
</dbReference>
<keyword evidence="3" id="KW-0413">Isomerase</keyword>
<dbReference type="InterPro" id="IPR013096">
    <property type="entry name" value="Cupin_2"/>
</dbReference>
<dbReference type="PANTHER" id="PTHR36114">
    <property type="entry name" value="16.7 KDA PROTEIN IN WHIE LOCUS"/>
    <property type="match status" value="1"/>
</dbReference>
<dbReference type="Gene3D" id="2.60.120.10">
    <property type="entry name" value="Jelly Rolls"/>
    <property type="match status" value="1"/>
</dbReference>
<organism evidence="2 4">
    <name type="scientific">Aneurinibacillus migulanus</name>
    <name type="common">Bacillus migulanus</name>
    <dbReference type="NCBI Taxonomy" id="47500"/>
    <lineage>
        <taxon>Bacteria</taxon>
        <taxon>Bacillati</taxon>
        <taxon>Bacillota</taxon>
        <taxon>Bacilli</taxon>
        <taxon>Bacillales</taxon>
        <taxon>Paenibacillaceae</taxon>
        <taxon>Aneurinibacillus group</taxon>
        <taxon>Aneurinibacillus</taxon>
    </lineage>
</organism>
<protein>
    <submittedName>
        <fullName evidence="2 3">Cupin</fullName>
    </submittedName>
</protein>
<sequence>MKISKHNTEHYIWGDDCDGWHLVKNQDLSIIHERMPASTSEIKHYHQHARQFFFVLSGIAIIEIDGKEITLNPQEGVEVPPLVPHQMFNKSNNEVEFLVISQPTSKDDRVLVD</sequence>
<feature type="domain" description="Cupin type-2" evidence="1">
    <location>
        <begin position="33"/>
        <end position="100"/>
    </location>
</feature>
<dbReference type="Proteomes" id="UP000037269">
    <property type="component" value="Unassembled WGS sequence"/>
</dbReference>
<dbReference type="PATRIC" id="fig|47500.8.peg.6278"/>
<gene>
    <name evidence="2" type="ORF">AF333_22085</name>
    <name evidence="3" type="ORF">SAMN04487909_16410</name>
</gene>
<name>A0A0D1XPW5_ANEMI</name>
<dbReference type="STRING" id="47500.AF333_22085"/>